<feature type="region of interest" description="Disordered" evidence="1">
    <location>
        <begin position="116"/>
        <end position="143"/>
    </location>
</feature>
<feature type="region of interest" description="Disordered" evidence="1">
    <location>
        <begin position="1"/>
        <end position="32"/>
    </location>
</feature>
<gene>
    <name evidence="2" type="ORF">TorRG33x02_131660</name>
</gene>
<evidence type="ECO:0000256" key="1">
    <source>
        <dbReference type="SAM" id="MobiDB-lite"/>
    </source>
</evidence>
<dbReference type="EMBL" id="JXTC01000077">
    <property type="protein sequence ID" value="PON91135.1"/>
    <property type="molecule type" value="Genomic_DNA"/>
</dbReference>
<feature type="compositionally biased region" description="Polar residues" evidence="1">
    <location>
        <begin position="1"/>
        <end position="12"/>
    </location>
</feature>
<sequence length="143" mass="15852">MRSFMSSLNRAQMSAPDSPLKTSENSGLSFSKEPNMSKSLKSFWGSLLLLVTPSPNRKNTAMILSAIFTKHSGQSSPSMRPPRTWLQSFFSDTSTVFTASSKCWIHRAIAVSKDSHSISSISSEPDQANPQTSWHQPLFRTEP</sequence>
<evidence type="ECO:0000313" key="3">
    <source>
        <dbReference type="Proteomes" id="UP000237000"/>
    </source>
</evidence>
<name>A0A2P5F043_TREOI</name>
<comment type="caution">
    <text evidence="2">The sequence shown here is derived from an EMBL/GenBank/DDBJ whole genome shotgun (WGS) entry which is preliminary data.</text>
</comment>
<protein>
    <submittedName>
        <fullName evidence="2">Uncharacterized protein</fullName>
    </submittedName>
</protein>
<dbReference type="OrthoDB" id="10284568at2759"/>
<feature type="compositionally biased region" description="Polar residues" evidence="1">
    <location>
        <begin position="124"/>
        <end position="135"/>
    </location>
</feature>
<organism evidence="2 3">
    <name type="scientific">Trema orientale</name>
    <name type="common">Charcoal tree</name>
    <name type="synonym">Celtis orientalis</name>
    <dbReference type="NCBI Taxonomy" id="63057"/>
    <lineage>
        <taxon>Eukaryota</taxon>
        <taxon>Viridiplantae</taxon>
        <taxon>Streptophyta</taxon>
        <taxon>Embryophyta</taxon>
        <taxon>Tracheophyta</taxon>
        <taxon>Spermatophyta</taxon>
        <taxon>Magnoliopsida</taxon>
        <taxon>eudicotyledons</taxon>
        <taxon>Gunneridae</taxon>
        <taxon>Pentapetalae</taxon>
        <taxon>rosids</taxon>
        <taxon>fabids</taxon>
        <taxon>Rosales</taxon>
        <taxon>Cannabaceae</taxon>
        <taxon>Trema</taxon>
    </lineage>
</organism>
<dbReference type="InParanoid" id="A0A2P5F043"/>
<dbReference type="AlphaFoldDB" id="A0A2P5F043"/>
<dbReference type="Proteomes" id="UP000237000">
    <property type="component" value="Unassembled WGS sequence"/>
</dbReference>
<evidence type="ECO:0000313" key="2">
    <source>
        <dbReference type="EMBL" id="PON91135.1"/>
    </source>
</evidence>
<reference evidence="3" key="1">
    <citation type="submission" date="2016-06" db="EMBL/GenBank/DDBJ databases">
        <title>Parallel loss of symbiosis genes in relatives of nitrogen-fixing non-legume Parasponia.</title>
        <authorList>
            <person name="Van Velzen R."/>
            <person name="Holmer R."/>
            <person name="Bu F."/>
            <person name="Rutten L."/>
            <person name="Van Zeijl A."/>
            <person name="Liu W."/>
            <person name="Santuari L."/>
            <person name="Cao Q."/>
            <person name="Sharma T."/>
            <person name="Shen D."/>
            <person name="Roswanjaya Y."/>
            <person name="Wardhani T."/>
            <person name="Kalhor M.S."/>
            <person name="Jansen J."/>
            <person name="Van den Hoogen J."/>
            <person name="Gungor B."/>
            <person name="Hartog M."/>
            <person name="Hontelez J."/>
            <person name="Verver J."/>
            <person name="Yang W.-C."/>
            <person name="Schijlen E."/>
            <person name="Repin R."/>
            <person name="Schilthuizen M."/>
            <person name="Schranz E."/>
            <person name="Heidstra R."/>
            <person name="Miyata K."/>
            <person name="Fedorova E."/>
            <person name="Kohlen W."/>
            <person name="Bisseling T."/>
            <person name="Smit S."/>
            <person name="Geurts R."/>
        </authorList>
    </citation>
    <scope>NUCLEOTIDE SEQUENCE [LARGE SCALE GENOMIC DNA]</scope>
    <source>
        <strain evidence="3">cv. RG33-2</strain>
    </source>
</reference>
<feature type="compositionally biased region" description="Polar residues" evidence="1">
    <location>
        <begin position="20"/>
        <end position="32"/>
    </location>
</feature>
<accession>A0A2P5F043</accession>
<proteinExistence type="predicted"/>
<keyword evidence="3" id="KW-1185">Reference proteome</keyword>